<organism evidence="1 2">
    <name type="scientific">Chrysochromulina tobinii</name>
    <dbReference type="NCBI Taxonomy" id="1460289"/>
    <lineage>
        <taxon>Eukaryota</taxon>
        <taxon>Haptista</taxon>
        <taxon>Haptophyta</taxon>
        <taxon>Prymnesiophyceae</taxon>
        <taxon>Prymnesiales</taxon>
        <taxon>Chrysochromulinaceae</taxon>
        <taxon>Chrysochromulina</taxon>
    </lineage>
</organism>
<sequence length="148" mass="16568">MSALPQNATHIAMDPFQPAYATDGLRSVASLAKMAADSPRFVHVNETAALALAWLGKQRQCFDFFFMDDGHKLDDNIIELKLVSQLLAIGGVLLLHDLWMPSVQKTISFIRTNLQDSLQLIPNGISGNIQIVVKKAPDLRKWNHYHNF</sequence>
<dbReference type="AlphaFoldDB" id="A0A0M0JNL7"/>
<dbReference type="Proteomes" id="UP000037460">
    <property type="component" value="Unassembled WGS sequence"/>
</dbReference>
<dbReference type="Gene3D" id="3.40.50.150">
    <property type="entry name" value="Vaccinia Virus protein VP39"/>
    <property type="match status" value="1"/>
</dbReference>
<name>A0A0M0JNL7_9EUKA</name>
<keyword evidence="1" id="KW-0489">Methyltransferase</keyword>
<reference evidence="2" key="1">
    <citation type="journal article" date="2015" name="PLoS Genet.">
        <title>Genome Sequence and Transcriptome Analyses of Chrysochromulina tobin: Metabolic Tools for Enhanced Algal Fitness in the Prominent Order Prymnesiales (Haptophyceae).</title>
        <authorList>
            <person name="Hovde B.T."/>
            <person name="Deodato C.R."/>
            <person name="Hunsperger H.M."/>
            <person name="Ryken S.A."/>
            <person name="Yost W."/>
            <person name="Jha R.K."/>
            <person name="Patterson J."/>
            <person name="Monnat R.J. Jr."/>
            <person name="Barlow S.B."/>
            <person name="Starkenburg S.R."/>
            <person name="Cattolico R.A."/>
        </authorList>
    </citation>
    <scope>NUCLEOTIDE SEQUENCE</scope>
    <source>
        <strain evidence="2">CCMP291</strain>
    </source>
</reference>
<dbReference type="EMBL" id="JWZX01002626">
    <property type="protein sequence ID" value="KOO28065.1"/>
    <property type="molecule type" value="Genomic_DNA"/>
</dbReference>
<dbReference type="GO" id="GO:0008168">
    <property type="term" value="F:methyltransferase activity"/>
    <property type="evidence" value="ECO:0007669"/>
    <property type="project" value="UniProtKB-KW"/>
</dbReference>
<keyword evidence="2" id="KW-1185">Reference proteome</keyword>
<dbReference type="InterPro" id="IPR029063">
    <property type="entry name" value="SAM-dependent_MTases_sf"/>
</dbReference>
<proteinExistence type="predicted"/>
<dbReference type="OrthoDB" id="10532126at2759"/>
<protein>
    <submittedName>
        <fullName evidence="1">O-methyltransferase family 3</fullName>
    </submittedName>
</protein>
<keyword evidence="1" id="KW-0808">Transferase</keyword>
<gene>
    <name evidence="1" type="ORF">Ctob_004517</name>
</gene>
<comment type="caution">
    <text evidence="1">The sequence shown here is derived from an EMBL/GenBank/DDBJ whole genome shotgun (WGS) entry which is preliminary data.</text>
</comment>
<accession>A0A0M0JNL7</accession>
<evidence type="ECO:0000313" key="1">
    <source>
        <dbReference type="EMBL" id="KOO28065.1"/>
    </source>
</evidence>
<dbReference type="Pfam" id="PF13578">
    <property type="entry name" value="Methyltransf_24"/>
    <property type="match status" value="1"/>
</dbReference>
<evidence type="ECO:0000313" key="2">
    <source>
        <dbReference type="Proteomes" id="UP000037460"/>
    </source>
</evidence>
<dbReference type="GO" id="GO:0032259">
    <property type="term" value="P:methylation"/>
    <property type="evidence" value="ECO:0007669"/>
    <property type="project" value="UniProtKB-KW"/>
</dbReference>